<dbReference type="AlphaFoldDB" id="A0AA50HQC6"/>
<keyword evidence="2" id="KW-0812">Transmembrane</keyword>
<keyword evidence="4" id="KW-1185">Reference proteome</keyword>
<evidence type="ECO:0000313" key="3">
    <source>
        <dbReference type="EMBL" id="WLS81247.1"/>
    </source>
</evidence>
<evidence type="ECO:0000256" key="2">
    <source>
        <dbReference type="SAM" id="Phobius"/>
    </source>
</evidence>
<feature type="transmembrane region" description="Helical" evidence="2">
    <location>
        <begin position="30"/>
        <end position="49"/>
    </location>
</feature>
<keyword evidence="1" id="KW-0175">Coiled coil</keyword>
<evidence type="ECO:0000313" key="4">
    <source>
        <dbReference type="Proteomes" id="UP001228139"/>
    </source>
</evidence>
<protein>
    <submittedName>
        <fullName evidence="3">Uncharacterized protein</fullName>
    </submittedName>
</protein>
<feature type="transmembrane region" description="Helical" evidence="2">
    <location>
        <begin position="7"/>
        <end position="24"/>
    </location>
</feature>
<sequence length="176" mass="20186">MKKISKATLIAAIIIITFVFMGRFENNYMMVFGFLLALLSGLGTIALTMSAKLQAIRANFQPTPEPRINKSSSFRNTTNMRNYANDFERDFESIRQDIKNLQEDTKRTDSEIQILRLHMRMCFDSIRYHEEMTLPKALAGQTGWIVSTTLLTLLGTALTTLPELFYNVARSLYAWL</sequence>
<keyword evidence="2" id="KW-1133">Transmembrane helix</keyword>
<reference evidence="3 4" key="1">
    <citation type="submission" date="2023-07" db="EMBL/GenBank/DDBJ databases">
        <title>Pathogenic bacteria of pear tree diseases.</title>
        <authorList>
            <person name="Zhang Z."/>
            <person name="He L."/>
            <person name="Huang R."/>
        </authorList>
    </citation>
    <scope>NUCLEOTIDE SEQUENCE [LARGE SCALE GENOMIC DNA]</scope>
    <source>
        <strain evidence="3 4">DE2</strain>
        <plasmid evidence="3 4">unnamed2</plasmid>
    </source>
</reference>
<organism evidence="3 4">
    <name type="scientific">Erwinia pyri</name>
    <dbReference type="NCBI Taxonomy" id="3062598"/>
    <lineage>
        <taxon>Bacteria</taxon>
        <taxon>Pseudomonadati</taxon>
        <taxon>Pseudomonadota</taxon>
        <taxon>Gammaproteobacteria</taxon>
        <taxon>Enterobacterales</taxon>
        <taxon>Erwiniaceae</taxon>
        <taxon>Erwinia</taxon>
    </lineage>
</organism>
<gene>
    <name evidence="3" type="ORF">Q3V30_22555</name>
</gene>
<proteinExistence type="predicted"/>
<dbReference type="EMBL" id="CP132355">
    <property type="protein sequence ID" value="WLS81247.1"/>
    <property type="molecule type" value="Genomic_DNA"/>
</dbReference>
<keyword evidence="3" id="KW-0614">Plasmid</keyword>
<dbReference type="KEGG" id="epi:Q3V30_22555"/>
<dbReference type="Proteomes" id="UP001228139">
    <property type="component" value="Plasmid unnamed2"/>
</dbReference>
<feature type="coiled-coil region" evidence="1">
    <location>
        <begin position="84"/>
        <end position="111"/>
    </location>
</feature>
<keyword evidence="2" id="KW-0472">Membrane</keyword>
<name>A0AA50HQC6_9GAMM</name>
<accession>A0AA50HQC6</accession>
<evidence type="ECO:0000256" key="1">
    <source>
        <dbReference type="SAM" id="Coils"/>
    </source>
</evidence>
<dbReference type="RefSeq" id="WP_306213625.1">
    <property type="nucleotide sequence ID" value="NZ_CP132355.1"/>
</dbReference>
<geneLocation type="plasmid" evidence="3 4">
    <name>unnamed2</name>
</geneLocation>